<evidence type="ECO:0000313" key="1">
    <source>
        <dbReference type="EMBL" id="CAI9268460.1"/>
    </source>
</evidence>
<protein>
    <submittedName>
        <fullName evidence="1">Uncharacterized protein</fullName>
    </submittedName>
</protein>
<proteinExistence type="predicted"/>
<sequence>MDLSYKDTNFNIGDGVQNNESFVTYTFQNSTIHTSNIIFSTIKTSIVETSTSLPPISSPLTTSIPVSTISPTYFTIIHEPITTLLSYHSTKVERMIHDEEPNNDDIMVSFDDLQFDTDEENLPGDLNMSGKQFKLLNSTINYLLQIQEDTWGRHFVNGIEMEYLLKNQENCFRSLVEIIKRKQAEKLAVHSKSFDYEIQKLRDIAKKFHEIFCSTSYENKRICGSQSC</sequence>
<dbReference type="EMBL" id="OX465077">
    <property type="protein sequence ID" value="CAI9268460.1"/>
    <property type="molecule type" value="Genomic_DNA"/>
</dbReference>
<gene>
    <name evidence="1" type="ORF">LSALG_LOCUS8885</name>
</gene>
<name>A0AA35VBA4_LACSI</name>
<organism evidence="1 2">
    <name type="scientific">Lactuca saligna</name>
    <name type="common">Willowleaf lettuce</name>
    <dbReference type="NCBI Taxonomy" id="75948"/>
    <lineage>
        <taxon>Eukaryota</taxon>
        <taxon>Viridiplantae</taxon>
        <taxon>Streptophyta</taxon>
        <taxon>Embryophyta</taxon>
        <taxon>Tracheophyta</taxon>
        <taxon>Spermatophyta</taxon>
        <taxon>Magnoliopsida</taxon>
        <taxon>eudicotyledons</taxon>
        <taxon>Gunneridae</taxon>
        <taxon>Pentapetalae</taxon>
        <taxon>asterids</taxon>
        <taxon>campanulids</taxon>
        <taxon>Asterales</taxon>
        <taxon>Asteraceae</taxon>
        <taxon>Cichorioideae</taxon>
        <taxon>Cichorieae</taxon>
        <taxon>Lactucinae</taxon>
        <taxon>Lactuca</taxon>
    </lineage>
</organism>
<keyword evidence="2" id="KW-1185">Reference proteome</keyword>
<accession>A0AA35VBA4</accession>
<reference evidence="1" key="1">
    <citation type="submission" date="2023-04" db="EMBL/GenBank/DDBJ databases">
        <authorList>
            <person name="Vijverberg K."/>
            <person name="Xiong W."/>
            <person name="Schranz E."/>
        </authorList>
    </citation>
    <scope>NUCLEOTIDE SEQUENCE</scope>
</reference>
<dbReference type="AlphaFoldDB" id="A0AA35VBA4"/>
<dbReference type="Proteomes" id="UP001177003">
    <property type="component" value="Chromosome 1"/>
</dbReference>
<evidence type="ECO:0000313" key="2">
    <source>
        <dbReference type="Proteomes" id="UP001177003"/>
    </source>
</evidence>